<dbReference type="InterPro" id="IPR000270">
    <property type="entry name" value="PB1_dom"/>
</dbReference>
<evidence type="ECO:0000256" key="3">
    <source>
        <dbReference type="ARBA" id="ARBA00022527"/>
    </source>
</evidence>
<evidence type="ECO:0000256" key="4">
    <source>
        <dbReference type="ARBA" id="ARBA00022553"/>
    </source>
</evidence>
<dbReference type="GO" id="GO:0009734">
    <property type="term" value="P:auxin-activated signaling pathway"/>
    <property type="evidence" value="ECO:0007669"/>
    <property type="project" value="UniProtKB-KW"/>
</dbReference>
<dbReference type="Gene3D" id="3.30.200.20">
    <property type="entry name" value="Phosphorylase Kinase, domain 1"/>
    <property type="match status" value="1"/>
</dbReference>
<dbReference type="PROSITE" id="PS00108">
    <property type="entry name" value="PROTEIN_KINASE_ST"/>
    <property type="match status" value="1"/>
</dbReference>
<keyword evidence="3" id="KW-0723">Serine/threonine-protein kinase</keyword>
<dbReference type="SMART" id="SM00220">
    <property type="entry name" value="S_TKc"/>
    <property type="match status" value="1"/>
</dbReference>
<dbReference type="Pfam" id="PF00564">
    <property type="entry name" value="PB1"/>
    <property type="match status" value="1"/>
</dbReference>
<dbReference type="CDD" id="cd06410">
    <property type="entry name" value="PB1_UP2"/>
    <property type="match status" value="1"/>
</dbReference>
<keyword evidence="13" id="KW-1185">Reference proteome</keyword>
<feature type="compositionally biased region" description="Polar residues" evidence="11">
    <location>
        <begin position="339"/>
        <end position="351"/>
    </location>
</feature>
<dbReference type="InterPro" id="IPR017441">
    <property type="entry name" value="Protein_kinase_ATP_BS"/>
</dbReference>
<evidence type="ECO:0000256" key="10">
    <source>
        <dbReference type="PROSITE-ProRule" id="PRU10141"/>
    </source>
</evidence>
<evidence type="ECO:0000256" key="7">
    <source>
        <dbReference type="ARBA" id="ARBA00022777"/>
    </source>
</evidence>
<dbReference type="Pfam" id="PF07714">
    <property type="entry name" value="PK_Tyr_Ser-Thr"/>
    <property type="match status" value="1"/>
</dbReference>
<evidence type="ECO:0000256" key="11">
    <source>
        <dbReference type="SAM" id="MobiDB-lite"/>
    </source>
</evidence>
<dbReference type="InterPro" id="IPR050167">
    <property type="entry name" value="Ser_Thr_protein_kinase"/>
</dbReference>
<feature type="compositionally biased region" description="Gly residues" evidence="11">
    <location>
        <begin position="123"/>
        <end position="144"/>
    </location>
</feature>
<organism evidence="13 14">
    <name type="scientific">Spinacia oleracea</name>
    <name type="common">Spinach</name>
    <dbReference type="NCBI Taxonomy" id="3562"/>
    <lineage>
        <taxon>Eukaryota</taxon>
        <taxon>Viridiplantae</taxon>
        <taxon>Streptophyta</taxon>
        <taxon>Embryophyta</taxon>
        <taxon>Tracheophyta</taxon>
        <taxon>Spermatophyta</taxon>
        <taxon>Magnoliopsida</taxon>
        <taxon>eudicotyledons</taxon>
        <taxon>Gunneridae</taxon>
        <taxon>Pentapetalae</taxon>
        <taxon>Caryophyllales</taxon>
        <taxon>Chenopodiaceae</taxon>
        <taxon>Chenopodioideae</taxon>
        <taxon>Anserineae</taxon>
        <taxon>Spinacia</taxon>
    </lineage>
</organism>
<dbReference type="PANTHER" id="PTHR23257:SF797">
    <property type="entry name" value="KINASE SUPERFAMILY WITH OCTICOSAPEPTIDE_PHOX_BEM1P DOMAIN-CONTAINING PROTEIN"/>
    <property type="match status" value="1"/>
</dbReference>
<dbReference type="RefSeq" id="XP_021850575.1">
    <property type="nucleotide sequence ID" value="XM_021994883.2"/>
</dbReference>
<evidence type="ECO:0000256" key="8">
    <source>
        <dbReference type="ARBA" id="ARBA00022840"/>
    </source>
</evidence>
<feature type="binding site" evidence="10">
    <location>
        <position position="996"/>
    </location>
    <ligand>
        <name>ATP</name>
        <dbReference type="ChEBI" id="CHEBI:30616"/>
    </ligand>
</feature>
<keyword evidence="6 10" id="KW-0547">Nucleotide-binding</keyword>
<dbReference type="SUPFAM" id="SSF56112">
    <property type="entry name" value="Protein kinase-like (PK-like)"/>
    <property type="match status" value="1"/>
</dbReference>
<dbReference type="FunFam" id="3.30.200.20:FF:000081">
    <property type="entry name" value="Octicosapeptide/phox/Bem1p domain kinase superfamily protein"/>
    <property type="match status" value="1"/>
</dbReference>
<keyword evidence="5" id="KW-0808">Transferase</keyword>
<proteinExistence type="predicted"/>
<dbReference type="OrthoDB" id="4062651at2759"/>
<name>A0A9R0JXY2_SPIOL</name>
<dbReference type="SMART" id="SM00666">
    <property type="entry name" value="PB1"/>
    <property type="match status" value="1"/>
</dbReference>
<dbReference type="PROSITE" id="PS50011">
    <property type="entry name" value="PROTEIN_KINASE_DOM"/>
    <property type="match status" value="1"/>
</dbReference>
<evidence type="ECO:0000256" key="6">
    <source>
        <dbReference type="ARBA" id="ARBA00022741"/>
    </source>
</evidence>
<keyword evidence="4" id="KW-0597">Phosphoprotein</keyword>
<dbReference type="InterPro" id="IPR011009">
    <property type="entry name" value="Kinase-like_dom_sf"/>
</dbReference>
<evidence type="ECO:0000313" key="14">
    <source>
        <dbReference type="RefSeq" id="XP_021850575.1"/>
    </source>
</evidence>
<gene>
    <name evidence="14" type="primary">LOC110790124</name>
</gene>
<dbReference type="SUPFAM" id="SSF54277">
    <property type="entry name" value="CAD &amp; PB1 domains"/>
    <property type="match status" value="1"/>
</dbReference>
<dbReference type="GO" id="GO:0004672">
    <property type="term" value="F:protein kinase activity"/>
    <property type="evidence" value="ECO:0000318"/>
    <property type="project" value="GO_Central"/>
</dbReference>
<dbReference type="PANTHER" id="PTHR23257">
    <property type="entry name" value="SERINE-THREONINE PROTEIN KINASE"/>
    <property type="match status" value="1"/>
</dbReference>
<dbReference type="InterPro" id="IPR001245">
    <property type="entry name" value="Ser-Thr/Tyr_kinase_cat_dom"/>
</dbReference>
<keyword evidence="7" id="KW-0418">Kinase</keyword>
<dbReference type="FunFam" id="3.10.20.90:FF:000058">
    <property type="entry name" value="Octicosapeptide/phox/Bem1p domain kinase superfamily protein"/>
    <property type="match status" value="1"/>
</dbReference>
<dbReference type="Gene3D" id="1.10.510.10">
    <property type="entry name" value="Transferase(Phosphotransferase) domain 1"/>
    <property type="match status" value="1"/>
</dbReference>
<reference evidence="14" key="2">
    <citation type="submission" date="2025-08" db="UniProtKB">
        <authorList>
            <consortium name="RefSeq"/>
        </authorList>
    </citation>
    <scope>IDENTIFICATION</scope>
    <source>
        <tissue evidence="14">Leaf</tissue>
    </source>
</reference>
<protein>
    <submittedName>
        <fullName evidence="14">Uncharacterized protein isoform X1</fullName>
    </submittedName>
</protein>
<dbReference type="PRINTS" id="PR00109">
    <property type="entry name" value="TYRKINASE"/>
</dbReference>
<keyword evidence="9" id="KW-0927">Auxin signaling pathway</keyword>
<dbReference type="GO" id="GO:0005524">
    <property type="term" value="F:ATP binding"/>
    <property type="evidence" value="ECO:0007669"/>
    <property type="project" value="UniProtKB-UniRule"/>
</dbReference>
<dbReference type="InterPro" id="IPR008271">
    <property type="entry name" value="Ser/Thr_kinase_AS"/>
</dbReference>
<reference evidence="13" key="1">
    <citation type="journal article" date="2021" name="Nat. Commun.">
        <title>Genomic analyses provide insights into spinach domestication and the genetic basis of agronomic traits.</title>
        <authorList>
            <person name="Cai X."/>
            <person name="Sun X."/>
            <person name="Xu C."/>
            <person name="Sun H."/>
            <person name="Wang X."/>
            <person name="Ge C."/>
            <person name="Zhang Z."/>
            <person name="Wang Q."/>
            <person name="Fei Z."/>
            <person name="Jiao C."/>
            <person name="Wang Q."/>
        </authorList>
    </citation>
    <scope>NUCLEOTIDE SEQUENCE [LARGE SCALE GENOMIC DNA]</scope>
    <source>
        <strain evidence="13">cv. Varoflay</strain>
    </source>
</reference>
<evidence type="ECO:0000256" key="2">
    <source>
        <dbReference type="ARBA" id="ARBA00022490"/>
    </source>
</evidence>
<dbReference type="GO" id="GO:0010928">
    <property type="term" value="P:regulation of auxin mediated signaling pathway"/>
    <property type="evidence" value="ECO:0007669"/>
    <property type="project" value="UniProtKB-ARBA"/>
</dbReference>
<dbReference type="InterPro" id="IPR000719">
    <property type="entry name" value="Prot_kinase_dom"/>
</dbReference>
<dbReference type="CDD" id="cd13999">
    <property type="entry name" value="STKc_MAP3K-like"/>
    <property type="match status" value="1"/>
</dbReference>
<feature type="region of interest" description="Disordered" evidence="11">
    <location>
        <begin position="123"/>
        <end position="156"/>
    </location>
</feature>
<evidence type="ECO:0000313" key="13">
    <source>
        <dbReference type="Proteomes" id="UP000813463"/>
    </source>
</evidence>
<evidence type="ECO:0000256" key="5">
    <source>
        <dbReference type="ARBA" id="ARBA00022679"/>
    </source>
</evidence>
<dbReference type="GO" id="GO:0007165">
    <property type="term" value="P:signal transduction"/>
    <property type="evidence" value="ECO:0000318"/>
    <property type="project" value="GO_Central"/>
</dbReference>
<dbReference type="GeneID" id="110790124"/>
<keyword evidence="8 10" id="KW-0067">ATP-binding</keyword>
<accession>A0A9R0JXY2</accession>
<dbReference type="AlphaFoldDB" id="A0A9R0JXY2"/>
<feature type="region of interest" description="Disordered" evidence="11">
    <location>
        <begin position="327"/>
        <end position="351"/>
    </location>
</feature>
<comment type="subcellular location">
    <subcellularLocation>
        <location evidence="1">Cytoplasm</location>
    </subcellularLocation>
</comment>
<dbReference type="PROSITE" id="PS00107">
    <property type="entry name" value="PROTEIN_KINASE_ATP"/>
    <property type="match status" value="1"/>
</dbReference>
<keyword evidence="2" id="KW-0963">Cytoplasm</keyword>
<evidence type="ECO:0000259" key="12">
    <source>
        <dbReference type="PROSITE" id="PS50011"/>
    </source>
</evidence>
<dbReference type="FunFam" id="1.10.510.10:FF:000142">
    <property type="entry name" value="Octicosapeptide/phox/Bem1p domain kinase superfamily protein"/>
    <property type="match status" value="1"/>
</dbReference>
<sequence>MAFDQNSMPMDLRPLNVVRSAGEETRIAPSPVTTSGRAPDGFYQNTARIDVASSPSMSVYYTDASGAGFPSMGYVNPGGPNMGPATWWTPRMQPPVGPPPPSSNVSVNSAGYAYSPNLGSRVGGGGGGSGNVTGGSGNVTGGSGVDQVSEEGGDDSVSGKKVKFLCSFGGKIIPRPSDGMLRYVGGQTRIISVRRDVTFGELVQKMVDTYEQPVVIKYQLPDEDLDALVSVSCSDDLDNMMEEFEKLQERSPDGSAKLRVFLFSASELDTSGALQLRGLHDSGLRYVDAVNGVAEGFSGGITRKGSIASVTSTQNSDVSGSEVFEASAGQDVGGPPSANMFSPRSDTAASYDNTSRLEASVPSLIVPAGVSPHSAASQPEIELERAVPVPAHGQQQPLGYDFQQLGMNFQTHTSPYLGGYIDPHQDALSRGASHVVYANPQVMGAPRPVLIHPQYRDSQNLLNHQFVPAVQMTMAPTPSHMSMNPNIHQPLVQQTQRVVSDPSYNNAYQAPIGGGYGWPQVSPQDHAAFSEGWVTHQQVVPTMTDCYMCQKALPHAHSDTVVQDQKTSQSTNVSDINPIYQSLRLDDITRLHAAAAQNQGFMGLASDAQTPYGGVRGNMVPGSCPEDAIQPHLVSKPVNGDNTTLTGVVYHATEQFIPETSIDYSEKVPSMTREDAVRSGISNDQVRPVDFRMENLQLKPTDILSSNEQDKSHVDLLRKDDILDHVPSHPLGREALPNSAFIRPALLQETSQMNQSEMGVPEVQYQCNEILPATRFPAETTALNSIVQPSTSPHNWGAVGNDSTNSLFSNQDPWNMRHETHFPPPKPSKISIKREASVADNRQNGELIADVNFVDVQPATEQVQSGKGSAEERIKQQLQATAEGVAASVLHSSVQSNVDFSSQETSFSEASNVIEGQTNSDGVLQTKMEAMNIKSDKANFGFPHSDGLGRLQIIKNGDLEELRELGSGTFGTVYHGKWRGTDVAIKRINDRCFAGKPSEQERMRDDFWNEAKKLADLHHPNVVAFYGVVVDGPGGSVATVTEYMVNGSLRTALQKNEKNLDKRKRLLIAMDVAFGMEYLHSKNIVHFDLKSDNLLVNLRDPHRPICKVGDLGLSKVKCQTLISGGVRGTLPWMAPELLNGSSSLVSEKVDVFSFGIVMWELLTGEEPYADLHYGAIIGGIVSNTLRPPVPESCDPEWRSLMERCWSADPPERPNFTEIANDLRCMASKIPAKGQSPPAATARTNT</sequence>
<evidence type="ECO:0000256" key="1">
    <source>
        <dbReference type="ARBA" id="ARBA00004496"/>
    </source>
</evidence>
<dbReference type="Proteomes" id="UP000813463">
    <property type="component" value="Chromosome 2"/>
</dbReference>
<dbReference type="KEGG" id="soe:110790124"/>
<dbReference type="GO" id="GO:0005737">
    <property type="term" value="C:cytoplasm"/>
    <property type="evidence" value="ECO:0000318"/>
    <property type="project" value="GO_Central"/>
</dbReference>
<dbReference type="GO" id="GO:0004674">
    <property type="term" value="F:protein serine/threonine kinase activity"/>
    <property type="evidence" value="ECO:0007669"/>
    <property type="project" value="UniProtKB-KW"/>
</dbReference>
<feature type="domain" description="Protein kinase" evidence="12">
    <location>
        <begin position="959"/>
        <end position="1225"/>
    </location>
</feature>
<dbReference type="Gene3D" id="3.10.20.90">
    <property type="entry name" value="Phosphatidylinositol 3-kinase Catalytic Subunit, Chain A, domain 1"/>
    <property type="match status" value="1"/>
</dbReference>
<evidence type="ECO:0000256" key="9">
    <source>
        <dbReference type="ARBA" id="ARBA00023294"/>
    </source>
</evidence>